<dbReference type="GO" id="GO:0005739">
    <property type="term" value="C:mitochondrion"/>
    <property type="evidence" value="ECO:0007669"/>
    <property type="project" value="TreeGrafter"/>
</dbReference>
<dbReference type="GO" id="GO:0044877">
    <property type="term" value="F:protein-containing complex binding"/>
    <property type="evidence" value="ECO:0007669"/>
    <property type="project" value="TreeGrafter"/>
</dbReference>
<dbReference type="InterPro" id="IPR051207">
    <property type="entry name" value="ComplexI_NDUFA9_subunit"/>
</dbReference>
<accession>A0A835WJI3</accession>
<dbReference type="Pfam" id="PF01370">
    <property type="entry name" value="Epimerase"/>
    <property type="match status" value="1"/>
</dbReference>
<dbReference type="Proteomes" id="UP000613740">
    <property type="component" value="Unassembled WGS sequence"/>
</dbReference>
<name>A0A835WJI3_9CHLO</name>
<dbReference type="InterPro" id="IPR001509">
    <property type="entry name" value="Epimerase_deHydtase"/>
</dbReference>
<dbReference type="PANTHER" id="PTHR12126:SF11">
    <property type="entry name" value="NADH DEHYDROGENASE [UBIQUINONE] 1 ALPHA SUBCOMPLEX SUBUNIT 9, MITOCHONDRIAL"/>
    <property type="match status" value="1"/>
</dbReference>
<dbReference type="AlphaFoldDB" id="A0A835WJI3"/>
<evidence type="ECO:0000259" key="1">
    <source>
        <dbReference type="Pfam" id="PF01370"/>
    </source>
</evidence>
<feature type="domain" description="NAD-dependent epimerase/dehydratase" evidence="1">
    <location>
        <begin position="57"/>
        <end position="262"/>
    </location>
</feature>
<keyword evidence="3" id="KW-1185">Reference proteome</keyword>
<comment type="caution">
    <text evidence="2">The sequence shown here is derived from an EMBL/GenBank/DDBJ whole genome shotgun (WGS) entry which is preliminary data.</text>
</comment>
<gene>
    <name evidence="2" type="ORF">HYH02_006091</name>
</gene>
<reference evidence="2" key="1">
    <citation type="journal article" date="2020" name="bioRxiv">
        <title>Comparative genomics of Chlamydomonas.</title>
        <authorList>
            <person name="Craig R.J."/>
            <person name="Hasan A.R."/>
            <person name="Ness R.W."/>
            <person name="Keightley P.D."/>
        </authorList>
    </citation>
    <scope>NUCLEOTIDE SEQUENCE</scope>
    <source>
        <strain evidence="2">CCAP 11/173</strain>
    </source>
</reference>
<proteinExistence type="predicted"/>
<protein>
    <recommendedName>
        <fullName evidence="1">NAD-dependent epimerase/dehydratase domain-containing protein</fullName>
    </recommendedName>
</protein>
<dbReference type="SUPFAM" id="SSF51735">
    <property type="entry name" value="NAD(P)-binding Rossmann-fold domains"/>
    <property type="match status" value="1"/>
</dbReference>
<evidence type="ECO:0000313" key="3">
    <source>
        <dbReference type="Proteomes" id="UP000613740"/>
    </source>
</evidence>
<dbReference type="OrthoDB" id="275457at2759"/>
<evidence type="ECO:0000313" key="2">
    <source>
        <dbReference type="EMBL" id="KAG2448737.1"/>
    </source>
</evidence>
<dbReference type="EMBL" id="JAEHOD010000016">
    <property type="protein sequence ID" value="KAG2448737.1"/>
    <property type="molecule type" value="Genomic_DNA"/>
</dbReference>
<organism evidence="2 3">
    <name type="scientific">Chlamydomonas schloesseri</name>
    <dbReference type="NCBI Taxonomy" id="2026947"/>
    <lineage>
        <taxon>Eukaryota</taxon>
        <taxon>Viridiplantae</taxon>
        <taxon>Chlorophyta</taxon>
        <taxon>core chlorophytes</taxon>
        <taxon>Chlorophyceae</taxon>
        <taxon>CS clade</taxon>
        <taxon>Chlamydomonadales</taxon>
        <taxon>Chlamydomonadaceae</taxon>
        <taxon>Chlamydomonas</taxon>
    </lineage>
</organism>
<dbReference type="CDD" id="cd05271">
    <property type="entry name" value="NDUFA9_like_SDR_a"/>
    <property type="match status" value="1"/>
</dbReference>
<dbReference type="Gene3D" id="3.40.50.720">
    <property type="entry name" value="NAD(P)-binding Rossmann-like Domain"/>
    <property type="match status" value="1"/>
</dbReference>
<dbReference type="InterPro" id="IPR036291">
    <property type="entry name" value="NAD(P)-bd_dom_sf"/>
</dbReference>
<dbReference type="PANTHER" id="PTHR12126">
    <property type="entry name" value="NADH-UBIQUINONE OXIDOREDUCTASE 39 KDA SUBUNIT-RELATED"/>
    <property type="match status" value="1"/>
</dbReference>
<sequence length="397" mass="43492">MLPILGRNAAGSALARLAGLRWAAAATQSSREYSSTLMTADKLGPGGRSSVSGITATVFGANGFVGSYIVNELAKRGSQVVCPFRSTENEAMHLKQMGDLGQIVLLPELDIRNDDDIKRAISRSNVIVNCVGMRLQTKNWSFEDVHVDFPKRLAKLAAETGQVQRLIHFSAMGADVNHKSLRMRTKAVGDNAVLEAFPDATIVRPGDIVGIEDHFFNYLIYQLTLTVFAPVVESGSNKIQPTYVLDVADAVAALLRKPDTAGKTLYLGGPEVLSMREVYDLLLKTLRIYRDDTVHLPAWAVKAMYKPFDSVRRMLPGLPMTSPLATEDYVEEMLRDKVVPAGALGYADLGIVPQKVTDGLAIEPVRHARVGGYRWGDMSAVAKDIPESVRKYYNIKQ</sequence>